<reference evidence="8 9" key="1">
    <citation type="submission" date="2014-07" db="EMBL/GenBank/DDBJ databases">
        <authorList>
            <person name="McCorrison J."/>
            <person name="Sanka R."/>
            <person name="Torralba M."/>
            <person name="Gillis M."/>
            <person name="Haft D.H."/>
            <person name="Methe B."/>
            <person name="Sutton G."/>
            <person name="Nelson K.E."/>
        </authorList>
    </citation>
    <scope>NUCLEOTIDE SEQUENCE [LARGE SCALE GENOMIC DNA]</scope>
    <source>
        <strain evidence="8 9">S9-PR14</strain>
    </source>
</reference>
<organism evidence="8 9">
    <name type="scientific">Hoylesella timonensis S9-PR14</name>
    <dbReference type="NCBI Taxonomy" id="1401062"/>
    <lineage>
        <taxon>Bacteria</taxon>
        <taxon>Pseudomonadati</taxon>
        <taxon>Bacteroidota</taxon>
        <taxon>Bacteroidia</taxon>
        <taxon>Bacteroidales</taxon>
        <taxon>Prevotellaceae</taxon>
        <taxon>Hoylesella</taxon>
    </lineage>
</organism>
<keyword evidence="5" id="KW-0238">DNA-binding</keyword>
<feature type="binding site" evidence="7">
    <location>
        <position position="99"/>
    </location>
    <ligand>
        <name>Zn(2+)</name>
        <dbReference type="ChEBI" id="CHEBI:29105"/>
    </ligand>
</feature>
<proteinExistence type="inferred from homology"/>
<dbReference type="RefSeq" id="WP_036926246.1">
    <property type="nucleotide sequence ID" value="NZ_JRPQ01000057.1"/>
</dbReference>
<protein>
    <submittedName>
        <fullName evidence="8">Transcriptional regulator</fullName>
    </submittedName>
</protein>
<evidence type="ECO:0000256" key="2">
    <source>
        <dbReference type="ARBA" id="ARBA00022491"/>
    </source>
</evidence>
<evidence type="ECO:0000256" key="5">
    <source>
        <dbReference type="ARBA" id="ARBA00023125"/>
    </source>
</evidence>
<dbReference type="Proteomes" id="UP000029723">
    <property type="component" value="Unassembled WGS sequence"/>
</dbReference>
<evidence type="ECO:0000256" key="1">
    <source>
        <dbReference type="ARBA" id="ARBA00007957"/>
    </source>
</evidence>
<dbReference type="InterPro" id="IPR002481">
    <property type="entry name" value="FUR"/>
</dbReference>
<keyword evidence="3 7" id="KW-0862">Zinc</keyword>
<dbReference type="InterPro" id="IPR036390">
    <property type="entry name" value="WH_DNA-bd_sf"/>
</dbReference>
<evidence type="ECO:0000313" key="8">
    <source>
        <dbReference type="EMBL" id="KGI22733.1"/>
    </source>
</evidence>
<dbReference type="GO" id="GO:0045892">
    <property type="term" value="P:negative regulation of DNA-templated transcription"/>
    <property type="evidence" value="ECO:0007669"/>
    <property type="project" value="TreeGrafter"/>
</dbReference>
<comment type="similarity">
    <text evidence="1">Belongs to the Fur family.</text>
</comment>
<dbReference type="GO" id="GO:0000976">
    <property type="term" value="F:transcription cis-regulatory region binding"/>
    <property type="evidence" value="ECO:0007669"/>
    <property type="project" value="TreeGrafter"/>
</dbReference>
<feature type="binding site" evidence="7">
    <location>
        <position position="138"/>
    </location>
    <ligand>
        <name>Zn(2+)</name>
        <dbReference type="ChEBI" id="CHEBI:29105"/>
    </ligand>
</feature>
<dbReference type="PANTHER" id="PTHR33202:SF22">
    <property type="entry name" value="HYDROGEN PEROXIDE SENSITIVE REPRESSOR"/>
    <property type="match status" value="1"/>
</dbReference>
<dbReference type="AlphaFoldDB" id="A0A098YVY7"/>
<evidence type="ECO:0000256" key="3">
    <source>
        <dbReference type="ARBA" id="ARBA00022833"/>
    </source>
</evidence>
<dbReference type="Pfam" id="PF01475">
    <property type="entry name" value="FUR"/>
    <property type="match status" value="1"/>
</dbReference>
<dbReference type="Gene3D" id="3.30.1490.190">
    <property type="match status" value="1"/>
</dbReference>
<dbReference type="InterPro" id="IPR036388">
    <property type="entry name" value="WH-like_DNA-bd_sf"/>
</dbReference>
<comment type="caution">
    <text evidence="8">The sequence shown here is derived from an EMBL/GenBank/DDBJ whole genome shotgun (WGS) entry which is preliminary data.</text>
</comment>
<keyword evidence="7" id="KW-0479">Metal-binding</keyword>
<comment type="cofactor">
    <cofactor evidence="7">
        <name>Zn(2+)</name>
        <dbReference type="ChEBI" id="CHEBI:29105"/>
    </cofactor>
    <text evidence="7">Binds 1 zinc ion per subunit.</text>
</comment>
<gene>
    <name evidence="8" type="ORF">HMPREF9304_02795</name>
</gene>
<keyword evidence="6" id="KW-0804">Transcription</keyword>
<evidence type="ECO:0000256" key="4">
    <source>
        <dbReference type="ARBA" id="ARBA00023015"/>
    </source>
</evidence>
<dbReference type="InterPro" id="IPR043135">
    <property type="entry name" value="Fur_C"/>
</dbReference>
<feature type="binding site" evidence="7">
    <location>
        <position position="135"/>
    </location>
    <ligand>
        <name>Zn(2+)</name>
        <dbReference type="ChEBI" id="CHEBI:29105"/>
    </ligand>
</feature>
<dbReference type="OrthoDB" id="594893at2"/>
<keyword evidence="2" id="KW-0678">Repressor</keyword>
<evidence type="ECO:0000313" key="9">
    <source>
        <dbReference type="Proteomes" id="UP000029723"/>
    </source>
</evidence>
<dbReference type="PANTHER" id="PTHR33202">
    <property type="entry name" value="ZINC UPTAKE REGULATION PROTEIN"/>
    <property type="match status" value="1"/>
</dbReference>
<dbReference type="SUPFAM" id="SSF46785">
    <property type="entry name" value="Winged helix' DNA-binding domain"/>
    <property type="match status" value="1"/>
</dbReference>
<evidence type="ECO:0000256" key="6">
    <source>
        <dbReference type="ARBA" id="ARBA00023163"/>
    </source>
</evidence>
<name>A0A098YVY7_9BACT</name>
<dbReference type="Gene3D" id="1.10.10.10">
    <property type="entry name" value="Winged helix-like DNA-binding domain superfamily/Winged helix DNA-binding domain"/>
    <property type="match status" value="1"/>
</dbReference>
<dbReference type="GO" id="GO:0008270">
    <property type="term" value="F:zinc ion binding"/>
    <property type="evidence" value="ECO:0007669"/>
    <property type="project" value="TreeGrafter"/>
</dbReference>
<dbReference type="GO" id="GO:0003700">
    <property type="term" value="F:DNA-binding transcription factor activity"/>
    <property type="evidence" value="ECO:0007669"/>
    <property type="project" value="InterPro"/>
</dbReference>
<evidence type="ECO:0000256" key="7">
    <source>
        <dbReference type="PIRSR" id="PIRSR602481-1"/>
    </source>
</evidence>
<dbReference type="GO" id="GO:1900376">
    <property type="term" value="P:regulation of secondary metabolite biosynthetic process"/>
    <property type="evidence" value="ECO:0007669"/>
    <property type="project" value="TreeGrafter"/>
</dbReference>
<accession>A0A098YVY7</accession>
<dbReference type="EMBL" id="JRPQ01000057">
    <property type="protein sequence ID" value="KGI22733.1"/>
    <property type="molecule type" value="Genomic_DNA"/>
</dbReference>
<keyword evidence="4" id="KW-0805">Transcription regulation</keyword>
<feature type="binding site" evidence="7">
    <location>
        <position position="102"/>
    </location>
    <ligand>
        <name>Zn(2+)</name>
        <dbReference type="ChEBI" id="CHEBI:29105"/>
    </ligand>
</feature>
<sequence>MKADIDLIIHILNKAGVKPTSNRILVLRTIIEMNRPVSLSDLENNLLTLEKSSIFRVLRLFLRKGVIHSIEDGKGLARYEICTTDNTHVDDDMHVHFYCEECQEVFCFKALHAPILELPEGFQVHAVNYMLKGLCPDCQAKKDSHR</sequence>